<accession>I7MDU2</accession>
<dbReference type="Proteomes" id="UP000009168">
    <property type="component" value="Unassembled WGS sequence"/>
</dbReference>
<proteinExistence type="predicted"/>
<keyword evidence="2" id="KW-1185">Reference proteome</keyword>
<name>I7MDU2_TETTS</name>
<evidence type="ECO:0000313" key="1">
    <source>
        <dbReference type="EMBL" id="EAR90956.2"/>
    </source>
</evidence>
<protein>
    <submittedName>
        <fullName evidence="1">Uncharacterized protein</fullName>
    </submittedName>
</protein>
<sequence>MDSKRQRSLQDIQNKITKILNETGACDHDFEFIQQKALQLQSIFQNIQQSCSEYFQQMNDIEEAMQDDIKKFFMENLQQMKQQIEDFSDILTQRSQLHEETLKNLQNIQILNSQLMGSKEQWNQS</sequence>
<dbReference type="AlphaFoldDB" id="I7MDU2"/>
<gene>
    <name evidence="1" type="ORF">TTHERM_00145610</name>
</gene>
<dbReference type="KEGG" id="tet:TTHERM_00145610"/>
<organism evidence="1 2">
    <name type="scientific">Tetrahymena thermophila (strain SB210)</name>
    <dbReference type="NCBI Taxonomy" id="312017"/>
    <lineage>
        <taxon>Eukaryota</taxon>
        <taxon>Sar</taxon>
        <taxon>Alveolata</taxon>
        <taxon>Ciliophora</taxon>
        <taxon>Intramacronucleata</taxon>
        <taxon>Oligohymenophorea</taxon>
        <taxon>Hymenostomatida</taxon>
        <taxon>Tetrahymenina</taxon>
        <taxon>Tetrahymenidae</taxon>
        <taxon>Tetrahymena</taxon>
    </lineage>
</organism>
<dbReference type="RefSeq" id="XP_001011201.2">
    <property type="nucleotide sequence ID" value="XM_001011201.2"/>
</dbReference>
<dbReference type="EMBL" id="GG662793">
    <property type="protein sequence ID" value="EAR90956.2"/>
    <property type="molecule type" value="Genomic_DNA"/>
</dbReference>
<evidence type="ECO:0000313" key="2">
    <source>
        <dbReference type="Proteomes" id="UP000009168"/>
    </source>
</evidence>
<dbReference type="GeneID" id="7836619"/>
<reference evidence="2" key="1">
    <citation type="journal article" date="2006" name="PLoS Biol.">
        <title>Macronuclear genome sequence of the ciliate Tetrahymena thermophila, a model eukaryote.</title>
        <authorList>
            <person name="Eisen J.A."/>
            <person name="Coyne R.S."/>
            <person name="Wu M."/>
            <person name="Wu D."/>
            <person name="Thiagarajan M."/>
            <person name="Wortman J.R."/>
            <person name="Badger J.H."/>
            <person name="Ren Q."/>
            <person name="Amedeo P."/>
            <person name="Jones K.M."/>
            <person name="Tallon L.J."/>
            <person name="Delcher A.L."/>
            <person name="Salzberg S.L."/>
            <person name="Silva J.C."/>
            <person name="Haas B.J."/>
            <person name="Majoros W.H."/>
            <person name="Farzad M."/>
            <person name="Carlton J.M."/>
            <person name="Smith R.K. Jr."/>
            <person name="Garg J."/>
            <person name="Pearlman R.E."/>
            <person name="Karrer K.M."/>
            <person name="Sun L."/>
            <person name="Manning G."/>
            <person name="Elde N.C."/>
            <person name="Turkewitz A.P."/>
            <person name="Asai D.J."/>
            <person name="Wilkes D.E."/>
            <person name="Wang Y."/>
            <person name="Cai H."/>
            <person name="Collins K."/>
            <person name="Stewart B.A."/>
            <person name="Lee S.R."/>
            <person name="Wilamowska K."/>
            <person name="Weinberg Z."/>
            <person name="Ruzzo W.L."/>
            <person name="Wloga D."/>
            <person name="Gaertig J."/>
            <person name="Frankel J."/>
            <person name="Tsao C.-C."/>
            <person name="Gorovsky M.A."/>
            <person name="Keeling P.J."/>
            <person name="Waller R.F."/>
            <person name="Patron N.J."/>
            <person name="Cherry J.M."/>
            <person name="Stover N.A."/>
            <person name="Krieger C.J."/>
            <person name="del Toro C."/>
            <person name="Ryder H.F."/>
            <person name="Williamson S.C."/>
            <person name="Barbeau R.A."/>
            <person name="Hamilton E.P."/>
            <person name="Orias E."/>
        </authorList>
    </citation>
    <scope>NUCLEOTIDE SEQUENCE [LARGE SCALE GENOMIC DNA]</scope>
    <source>
        <strain evidence="2">SB210</strain>
    </source>
</reference>
<dbReference type="InParanoid" id="I7MDU2"/>